<dbReference type="AlphaFoldDB" id="A0AAV5B4D1"/>
<dbReference type="CDD" id="cd16402">
    <property type="entry name" value="ParB_N_like_MT"/>
    <property type="match status" value="1"/>
</dbReference>
<reference evidence="2" key="1">
    <citation type="journal article" date="2022" name="Int. J. Syst. Evol. Microbiol.">
        <title>Granulimonas faecalis gen. nov., sp. nov., and Leptogranulimonas caecicola gen. nov., sp. nov., novel lactate-producing Atopobiaceae bacteria isolated from mouse intestines, and an emended description of the family Atopobiaceae.</title>
        <authorList>
            <person name="Morinaga K."/>
            <person name="Kusada H."/>
            <person name="Sakamoto S."/>
            <person name="Murakami T."/>
            <person name="Toyoda A."/>
            <person name="Mori H."/>
            <person name="Meng X.Y."/>
            <person name="Takashino M."/>
            <person name="Murotomi K."/>
            <person name="Tamaki H."/>
        </authorList>
    </citation>
    <scope>NUCLEOTIDE SEQUENCE</scope>
    <source>
        <strain evidence="2">OPF53</strain>
    </source>
</reference>
<dbReference type="GO" id="GO:0005694">
    <property type="term" value="C:chromosome"/>
    <property type="evidence" value="ECO:0007669"/>
    <property type="project" value="TreeGrafter"/>
</dbReference>
<dbReference type="PANTHER" id="PTHR33375">
    <property type="entry name" value="CHROMOSOME-PARTITIONING PROTEIN PARB-RELATED"/>
    <property type="match status" value="1"/>
</dbReference>
<dbReference type="PANTHER" id="PTHR33375:SF1">
    <property type="entry name" value="CHROMOSOME-PARTITIONING PROTEIN PARB-RELATED"/>
    <property type="match status" value="1"/>
</dbReference>
<sequence length="190" mass="20642">MTMRVREVPIGDVVPYEGNPRDNEAAVPAVAESLREFGWRQPIVVDADMTVVCGHTRLKAARRLGMETVPVVVADDLTAEQVAAYRLADNRTAELAEWDLDLLGQELDGLTDLDMGRFGFDGFEDALKTPEEQIADVAEDEVPGPDEVEPRCRPGELWRLGDHLLLCADATDAEAVDRLLGGGGSPLTSS</sequence>
<dbReference type="EMBL" id="BQKC01000001">
    <property type="protein sequence ID" value="GJM55659.1"/>
    <property type="molecule type" value="Genomic_DNA"/>
</dbReference>
<dbReference type="Gene3D" id="3.90.1530.10">
    <property type="entry name" value="Conserved hypothetical protein from pyrococcus furiosus pfu- 392566-001, ParB domain"/>
    <property type="match status" value="1"/>
</dbReference>
<dbReference type="InterPro" id="IPR050336">
    <property type="entry name" value="Chromosome_partition/occlusion"/>
</dbReference>
<keyword evidence="3" id="KW-1185">Reference proteome</keyword>
<protein>
    <recommendedName>
        <fullName evidence="1">ParB-like N-terminal domain-containing protein</fullName>
    </recommendedName>
</protein>
<organism evidence="2 3">
    <name type="scientific">Granulimonas faecalis</name>
    <dbReference type="NCBI Taxonomy" id="2894155"/>
    <lineage>
        <taxon>Bacteria</taxon>
        <taxon>Bacillati</taxon>
        <taxon>Actinomycetota</taxon>
        <taxon>Coriobacteriia</taxon>
        <taxon>Coriobacteriales</taxon>
        <taxon>Kribbibacteriaceae</taxon>
        <taxon>Granulimonas</taxon>
    </lineage>
</organism>
<proteinExistence type="predicted"/>
<dbReference type="GO" id="GO:0007059">
    <property type="term" value="P:chromosome segregation"/>
    <property type="evidence" value="ECO:0007669"/>
    <property type="project" value="TreeGrafter"/>
</dbReference>
<comment type="caution">
    <text evidence="2">The sequence shown here is derived from an EMBL/GenBank/DDBJ whole genome shotgun (WGS) entry which is preliminary data.</text>
</comment>
<name>A0AAV5B4D1_9ACTN</name>
<gene>
    <name evidence="2" type="ORF">ATOP_13140</name>
</gene>
<evidence type="ECO:0000259" key="1">
    <source>
        <dbReference type="SMART" id="SM00470"/>
    </source>
</evidence>
<dbReference type="SUPFAM" id="SSF110849">
    <property type="entry name" value="ParB/Sulfiredoxin"/>
    <property type="match status" value="1"/>
</dbReference>
<evidence type="ECO:0000313" key="3">
    <source>
        <dbReference type="Proteomes" id="UP001055025"/>
    </source>
</evidence>
<dbReference type="Pfam" id="PF02195">
    <property type="entry name" value="ParB_N"/>
    <property type="match status" value="1"/>
</dbReference>
<dbReference type="Proteomes" id="UP001055025">
    <property type="component" value="Unassembled WGS sequence"/>
</dbReference>
<dbReference type="InterPro" id="IPR036086">
    <property type="entry name" value="ParB/Sulfiredoxin_sf"/>
</dbReference>
<dbReference type="RefSeq" id="WP_265590875.1">
    <property type="nucleotide sequence ID" value="NZ_BQKC01000001.1"/>
</dbReference>
<accession>A0AAV5B4D1</accession>
<evidence type="ECO:0000313" key="2">
    <source>
        <dbReference type="EMBL" id="GJM55659.1"/>
    </source>
</evidence>
<feature type="domain" description="ParB-like N-terminal" evidence="1">
    <location>
        <begin position="6"/>
        <end position="91"/>
    </location>
</feature>
<dbReference type="InterPro" id="IPR003115">
    <property type="entry name" value="ParB_N"/>
</dbReference>
<dbReference type="SMART" id="SM00470">
    <property type="entry name" value="ParB"/>
    <property type="match status" value="1"/>
</dbReference>